<protein>
    <submittedName>
        <fullName evidence="6">TetR/AcrR family transcriptional regulator</fullName>
    </submittedName>
</protein>
<evidence type="ECO:0000256" key="2">
    <source>
        <dbReference type="ARBA" id="ARBA00023125"/>
    </source>
</evidence>
<feature type="DNA-binding region" description="H-T-H motif" evidence="4">
    <location>
        <begin position="31"/>
        <end position="50"/>
    </location>
</feature>
<proteinExistence type="predicted"/>
<evidence type="ECO:0000256" key="4">
    <source>
        <dbReference type="PROSITE-ProRule" id="PRU00335"/>
    </source>
</evidence>
<name>A0ABV5XUC5_ARTRM</name>
<dbReference type="SUPFAM" id="SSF46689">
    <property type="entry name" value="Homeodomain-like"/>
    <property type="match status" value="1"/>
</dbReference>
<dbReference type="InterPro" id="IPR041583">
    <property type="entry name" value="TetR_C_31"/>
</dbReference>
<accession>A0ABV5XUC5</accession>
<dbReference type="Pfam" id="PF17940">
    <property type="entry name" value="TetR_C_31"/>
    <property type="match status" value="1"/>
</dbReference>
<gene>
    <name evidence="6" type="ORF">ACFFP1_00715</name>
</gene>
<dbReference type="SUPFAM" id="SSF48498">
    <property type="entry name" value="Tetracyclin repressor-like, C-terminal domain"/>
    <property type="match status" value="1"/>
</dbReference>
<dbReference type="InterPro" id="IPR009057">
    <property type="entry name" value="Homeodomain-like_sf"/>
</dbReference>
<dbReference type="Proteomes" id="UP001589702">
    <property type="component" value="Unassembled WGS sequence"/>
</dbReference>
<organism evidence="6 7">
    <name type="scientific">Arthrobacter ramosus</name>
    <dbReference type="NCBI Taxonomy" id="1672"/>
    <lineage>
        <taxon>Bacteria</taxon>
        <taxon>Bacillati</taxon>
        <taxon>Actinomycetota</taxon>
        <taxon>Actinomycetes</taxon>
        <taxon>Micrococcales</taxon>
        <taxon>Micrococcaceae</taxon>
        <taxon>Arthrobacter</taxon>
    </lineage>
</organism>
<dbReference type="PROSITE" id="PS50977">
    <property type="entry name" value="HTH_TETR_2"/>
    <property type="match status" value="1"/>
</dbReference>
<evidence type="ECO:0000313" key="6">
    <source>
        <dbReference type="EMBL" id="MFB9818016.1"/>
    </source>
</evidence>
<dbReference type="Gene3D" id="1.10.357.10">
    <property type="entry name" value="Tetracycline Repressor, domain 2"/>
    <property type="match status" value="1"/>
</dbReference>
<dbReference type="InterPro" id="IPR036271">
    <property type="entry name" value="Tet_transcr_reg_TetR-rel_C_sf"/>
</dbReference>
<comment type="caution">
    <text evidence="6">The sequence shown here is derived from an EMBL/GenBank/DDBJ whole genome shotgun (WGS) entry which is preliminary data.</text>
</comment>
<sequence length="210" mass="23903">MAKRRVDPDRRDRIIEATLDLIAAEGVAGTSHRKVAALADVPLGSMTYHFAGMDELLHEAFTRFATRISDRFERRMNEASTIEAAKEAVVEMIMEDTYGDRDALVLTLELYTLAARQAKFRHLTHDWMMRSRRAFERHFEPDVARQLDALVEGLSIHRAFEPRDDDRELVSNAVDKLLTEAPSETVAPSPVDVSITFSDELHETVSKIHR</sequence>
<dbReference type="EMBL" id="JBHMBC010000002">
    <property type="protein sequence ID" value="MFB9818016.1"/>
    <property type="molecule type" value="Genomic_DNA"/>
</dbReference>
<keyword evidence="2 4" id="KW-0238">DNA-binding</keyword>
<keyword evidence="1" id="KW-0805">Transcription regulation</keyword>
<evidence type="ECO:0000313" key="7">
    <source>
        <dbReference type="Proteomes" id="UP001589702"/>
    </source>
</evidence>
<evidence type="ECO:0000256" key="3">
    <source>
        <dbReference type="ARBA" id="ARBA00023163"/>
    </source>
</evidence>
<dbReference type="RefSeq" id="WP_234753622.1">
    <property type="nucleotide sequence ID" value="NZ_BAAAWN010000001.1"/>
</dbReference>
<dbReference type="PANTHER" id="PTHR47506">
    <property type="entry name" value="TRANSCRIPTIONAL REGULATORY PROTEIN"/>
    <property type="match status" value="1"/>
</dbReference>
<keyword evidence="7" id="KW-1185">Reference proteome</keyword>
<feature type="domain" description="HTH tetR-type" evidence="5">
    <location>
        <begin position="8"/>
        <end position="68"/>
    </location>
</feature>
<keyword evidence="3" id="KW-0804">Transcription</keyword>
<reference evidence="6 7" key="1">
    <citation type="submission" date="2024-09" db="EMBL/GenBank/DDBJ databases">
        <authorList>
            <person name="Sun Q."/>
            <person name="Mori K."/>
        </authorList>
    </citation>
    <scope>NUCLEOTIDE SEQUENCE [LARGE SCALE GENOMIC DNA]</scope>
    <source>
        <strain evidence="6 7">JCM 1334</strain>
    </source>
</reference>
<evidence type="ECO:0000259" key="5">
    <source>
        <dbReference type="PROSITE" id="PS50977"/>
    </source>
</evidence>
<evidence type="ECO:0000256" key="1">
    <source>
        <dbReference type="ARBA" id="ARBA00023015"/>
    </source>
</evidence>
<dbReference type="PANTHER" id="PTHR47506:SF6">
    <property type="entry name" value="HTH-TYPE TRANSCRIPTIONAL REPRESSOR NEMR"/>
    <property type="match status" value="1"/>
</dbReference>
<dbReference type="InterPro" id="IPR001647">
    <property type="entry name" value="HTH_TetR"/>
</dbReference>
<dbReference type="Pfam" id="PF00440">
    <property type="entry name" value="TetR_N"/>
    <property type="match status" value="1"/>
</dbReference>